<dbReference type="HOGENOM" id="CLU_1363707_0_0_2"/>
<name>A0RXF3_CENSY</name>
<feature type="transmembrane region" description="Helical" evidence="1">
    <location>
        <begin position="161"/>
        <end position="188"/>
    </location>
</feature>
<dbReference type="Proteomes" id="UP000000758">
    <property type="component" value="Chromosome"/>
</dbReference>
<gene>
    <name evidence="2" type="ordered locus">CENSYa_1397</name>
</gene>
<dbReference type="KEGG" id="csy:CENSYa_1397"/>
<keyword evidence="3" id="KW-1185">Reference proteome</keyword>
<protein>
    <submittedName>
        <fullName evidence="2">Uncharacterized protein</fullName>
    </submittedName>
</protein>
<evidence type="ECO:0000313" key="3">
    <source>
        <dbReference type="Proteomes" id="UP000000758"/>
    </source>
</evidence>
<evidence type="ECO:0000313" key="2">
    <source>
        <dbReference type="EMBL" id="ABK78020.1"/>
    </source>
</evidence>
<feature type="transmembrane region" description="Helical" evidence="1">
    <location>
        <begin position="7"/>
        <end position="27"/>
    </location>
</feature>
<sequence length="196" mass="20436">MRKRGPVVMLAGAVVAAASLATVLYFIPDAGPIVNNQLPVDDLLEGIFTEVSGEVLLYPGEANTFSHTPSDPGVTVMWGLQVPEHRSGDVFTVSVIAGGEELGSHRISGPVHFSVLAPDTGAADFHVENTGGRPAAVVMMFVDDPENSEALNNPDSPLLTVLLPLAVAGTLLMIGIISAASGGIITLVDWNRSRSQ</sequence>
<keyword evidence="1" id="KW-0812">Transmembrane</keyword>
<evidence type="ECO:0000256" key="1">
    <source>
        <dbReference type="SAM" id="Phobius"/>
    </source>
</evidence>
<keyword evidence="1" id="KW-1133">Transmembrane helix</keyword>
<accession>A0RXF3</accession>
<reference evidence="2 3" key="1">
    <citation type="journal article" date="2006" name="Proc. Natl. Acad. Sci. U.S.A.">
        <title>Genomic analysis of the uncultivated marine crenarchaeote Cenarchaeum symbiosum.</title>
        <authorList>
            <person name="Hallam S.J."/>
            <person name="Konstantinidis K.T."/>
            <person name="Putnam N."/>
            <person name="Schleper C."/>
            <person name="Watanabe Y."/>
            <person name="Sugahara J."/>
            <person name="Preston C."/>
            <person name="de la Torre J."/>
            <person name="Richardson P.M."/>
            <person name="DeLong E.F."/>
        </authorList>
    </citation>
    <scope>NUCLEOTIDE SEQUENCE [LARGE SCALE GENOMIC DNA]</scope>
    <source>
        <strain evidence="3">A</strain>
    </source>
</reference>
<organism evidence="2 3">
    <name type="scientific">Cenarchaeum symbiosum (strain A)</name>
    <dbReference type="NCBI Taxonomy" id="414004"/>
    <lineage>
        <taxon>Archaea</taxon>
        <taxon>Nitrososphaerota</taxon>
        <taxon>Candidatus Cenarchaeales</taxon>
        <taxon>Candidatus Cenarchaeaceae</taxon>
        <taxon>Candidatus Cenarchaeum</taxon>
    </lineage>
</organism>
<keyword evidence="1" id="KW-0472">Membrane</keyword>
<dbReference type="AlphaFoldDB" id="A0RXF3"/>
<dbReference type="EnsemblBacteria" id="ABK78020">
    <property type="protein sequence ID" value="ABK78020"/>
    <property type="gene ID" value="CENSYa_1397"/>
</dbReference>
<dbReference type="EMBL" id="DP000238">
    <property type="protein sequence ID" value="ABK78020.1"/>
    <property type="molecule type" value="Genomic_DNA"/>
</dbReference>
<proteinExistence type="predicted"/>